<dbReference type="PANTHER" id="PTHR11847:SF4">
    <property type="entry name" value="LARGE RIBOSOMAL SUBUNIT PROTEIN EL15"/>
    <property type="match status" value="1"/>
</dbReference>
<dbReference type="FunFam" id="3.40.1120.10:FF:000001">
    <property type="entry name" value="Ribosomal protein L15"/>
    <property type="match status" value="1"/>
</dbReference>
<evidence type="ECO:0000256" key="1">
    <source>
        <dbReference type="ARBA" id="ARBA00006857"/>
    </source>
</evidence>
<dbReference type="GO" id="GO:0002181">
    <property type="term" value="P:cytoplasmic translation"/>
    <property type="evidence" value="ECO:0007669"/>
    <property type="project" value="TreeGrafter"/>
</dbReference>
<dbReference type="GO" id="GO:0022625">
    <property type="term" value="C:cytosolic large ribosomal subunit"/>
    <property type="evidence" value="ECO:0007669"/>
    <property type="project" value="TreeGrafter"/>
</dbReference>
<dbReference type="PANTHER" id="PTHR11847">
    <property type="entry name" value="RIBOSOMAL PROTEIN L15"/>
    <property type="match status" value="1"/>
</dbReference>
<comment type="similarity">
    <text evidence="1 4">Belongs to the eukaryotic ribosomal protein eL15 family.</text>
</comment>
<dbReference type="NCBIfam" id="NF003269">
    <property type="entry name" value="PRK04243.1"/>
    <property type="match status" value="1"/>
</dbReference>
<evidence type="ECO:0000313" key="5">
    <source>
        <dbReference type="EMBL" id="KAL0265633.1"/>
    </source>
</evidence>
<dbReference type="SUPFAM" id="SSF54189">
    <property type="entry name" value="Ribosomal proteins S24e, L23 and L15e"/>
    <property type="match status" value="1"/>
</dbReference>
<dbReference type="SMART" id="SM01384">
    <property type="entry name" value="Ribosomal_L15e"/>
    <property type="match status" value="1"/>
</dbReference>
<dbReference type="EMBL" id="JARGDH010000006">
    <property type="protein sequence ID" value="KAL0265633.1"/>
    <property type="molecule type" value="Genomic_DNA"/>
</dbReference>
<dbReference type="GO" id="GO:0003723">
    <property type="term" value="F:RNA binding"/>
    <property type="evidence" value="ECO:0007669"/>
    <property type="project" value="TreeGrafter"/>
</dbReference>
<evidence type="ECO:0000256" key="3">
    <source>
        <dbReference type="ARBA" id="ARBA00023274"/>
    </source>
</evidence>
<dbReference type="GO" id="GO:0003735">
    <property type="term" value="F:structural constituent of ribosome"/>
    <property type="evidence" value="ECO:0007669"/>
    <property type="project" value="InterPro"/>
</dbReference>
<dbReference type="Gene3D" id="3.40.1120.10">
    <property type="entry name" value="Ribosomal protein l15e"/>
    <property type="match status" value="1"/>
</dbReference>
<dbReference type="InterPro" id="IPR012678">
    <property type="entry name" value="Ribosomal_uL23/eL15/eS24_sf"/>
</dbReference>
<dbReference type="AlphaFoldDB" id="A0AAW2H7C6"/>
<proteinExistence type="inferred from homology"/>
<sequence>MSASEYLREIRKKKQSDLARYLGTIRNYEYRLNTAVHRAERPTYPERAHKLGYKAKQGICIYRVRIRRGGRKRLANNGNTHGKPVNAGIYQLKPANSLQSMAELKAGKRASNLRVLNSYWVGQDGVYKYFEVIMVDPNHNAIRNDPKLNWICKSTMKHRECRGLTSASKKCRGLGKGIRYNHTIGGSRKAAWRRRNTVSLPRYR</sequence>
<gene>
    <name evidence="5" type="ORF">PYX00_011346</name>
</gene>
<keyword evidence="3 4" id="KW-0687">Ribonucleoprotein</keyword>
<keyword evidence="2 4" id="KW-0689">Ribosomal protein</keyword>
<evidence type="ECO:0000256" key="4">
    <source>
        <dbReference type="RuleBase" id="RU000663"/>
    </source>
</evidence>
<organism evidence="5">
    <name type="scientific">Menopon gallinae</name>
    <name type="common">poultry shaft louse</name>
    <dbReference type="NCBI Taxonomy" id="328185"/>
    <lineage>
        <taxon>Eukaryota</taxon>
        <taxon>Metazoa</taxon>
        <taxon>Ecdysozoa</taxon>
        <taxon>Arthropoda</taxon>
        <taxon>Hexapoda</taxon>
        <taxon>Insecta</taxon>
        <taxon>Pterygota</taxon>
        <taxon>Neoptera</taxon>
        <taxon>Paraneoptera</taxon>
        <taxon>Psocodea</taxon>
        <taxon>Troctomorpha</taxon>
        <taxon>Phthiraptera</taxon>
        <taxon>Amblycera</taxon>
        <taxon>Menoponidae</taxon>
        <taxon>Menopon</taxon>
    </lineage>
</organism>
<dbReference type="InterPro" id="IPR000439">
    <property type="entry name" value="Ribosomal_eL15"/>
</dbReference>
<dbReference type="Pfam" id="PF00827">
    <property type="entry name" value="Ribosomal_L15e"/>
    <property type="match status" value="1"/>
</dbReference>
<comment type="caution">
    <text evidence="5">The sequence shown here is derived from an EMBL/GenBank/DDBJ whole genome shotgun (WGS) entry which is preliminary data.</text>
</comment>
<evidence type="ECO:0000256" key="2">
    <source>
        <dbReference type="ARBA" id="ARBA00022980"/>
    </source>
</evidence>
<reference evidence="5" key="1">
    <citation type="journal article" date="2024" name="Gigascience">
        <title>Chromosome-level genome of the poultry shaft louse Menopon gallinae provides insight into the host-switching and adaptive evolution of parasitic lice.</title>
        <authorList>
            <person name="Xu Y."/>
            <person name="Ma L."/>
            <person name="Liu S."/>
            <person name="Liang Y."/>
            <person name="Liu Q."/>
            <person name="He Z."/>
            <person name="Tian L."/>
            <person name="Duan Y."/>
            <person name="Cai W."/>
            <person name="Li H."/>
            <person name="Song F."/>
        </authorList>
    </citation>
    <scope>NUCLEOTIDE SEQUENCE</scope>
    <source>
        <strain evidence="5">Cailab_2023a</strain>
    </source>
</reference>
<dbReference type="InterPro" id="IPR024794">
    <property type="entry name" value="Rbsml_eL15_core_dom_sf"/>
</dbReference>
<name>A0AAW2H7C6_9NEOP</name>
<protein>
    <recommendedName>
        <fullName evidence="4">Ribosomal protein L15</fullName>
    </recommendedName>
</protein>
<accession>A0AAW2H7C6</accession>